<comment type="subcellular location">
    <subcellularLocation>
        <location evidence="1">Endoplasmic reticulum membrane</location>
        <topology evidence="1">Multi-pass membrane protein</topology>
    </subcellularLocation>
</comment>
<dbReference type="InterPro" id="IPR037185">
    <property type="entry name" value="EmrE-like"/>
</dbReference>
<dbReference type="RefSeq" id="XP_045271462.1">
    <property type="nucleotide sequence ID" value="XM_045415533.1"/>
</dbReference>
<proteinExistence type="predicted"/>
<evidence type="ECO:0000313" key="6">
    <source>
        <dbReference type="Proteomes" id="UP000002039"/>
    </source>
</evidence>
<dbReference type="SUPFAM" id="SSF103481">
    <property type="entry name" value="Multidrug resistance efflux transporter EmrE"/>
    <property type="match status" value="1"/>
</dbReference>
<sequence>MSLNTYRQRTTSIPFTQPHSTPSDYGEQTIPSMVRRRLNNQSTSSGDISADVDDISPSIPGRRKEDHIEREKGERKRKRNGNGNAAAPSPSSSAYNWVILAIASGLFAATNGLFAKLTTTHLTATISQTLSHFLNLPPSSARIAEYITRALFFALNILSNGVMWAMFTRALTASASSTKVAITNTTANFLLTALLGMAVFGERVDGLWWVGAALMAGGCVVVGMREGGEGGDEGEVS</sequence>
<feature type="region of interest" description="Disordered" evidence="3">
    <location>
        <begin position="1"/>
        <end position="27"/>
    </location>
</feature>
<dbReference type="PANTHER" id="PTHR31965">
    <property type="entry name" value="TRANSMEMBRANE PROTEIN 42"/>
    <property type="match status" value="1"/>
</dbReference>
<keyword evidence="4" id="KW-0472">Membrane</keyword>
<keyword evidence="6" id="KW-1185">Reference proteome</keyword>
<dbReference type="InterPro" id="IPR039632">
    <property type="entry name" value="TMEM42"/>
</dbReference>
<keyword evidence="4" id="KW-0812">Transmembrane</keyword>
<evidence type="ECO:0000313" key="5">
    <source>
        <dbReference type="EMBL" id="EEQ83222.2"/>
    </source>
</evidence>
<dbReference type="PANTHER" id="PTHR31965:SF1">
    <property type="entry name" value="TRANSMEMBRANE PROTEIN 42"/>
    <property type="match status" value="1"/>
</dbReference>
<protein>
    <recommendedName>
        <fullName evidence="7">EamA domain-containing protein</fullName>
    </recommendedName>
</protein>
<gene>
    <name evidence="5" type="ORF">BDCG_00027</name>
</gene>
<evidence type="ECO:0000256" key="4">
    <source>
        <dbReference type="SAM" id="Phobius"/>
    </source>
</evidence>
<dbReference type="EMBL" id="EQ999973">
    <property type="protein sequence ID" value="EEQ83222.2"/>
    <property type="molecule type" value="Genomic_DNA"/>
</dbReference>
<dbReference type="Proteomes" id="UP000002039">
    <property type="component" value="Unassembled WGS sequence"/>
</dbReference>
<name>A0ABP2EJE7_AJEDR</name>
<feature type="region of interest" description="Disordered" evidence="3">
    <location>
        <begin position="40"/>
        <end position="91"/>
    </location>
</feature>
<feature type="compositionally biased region" description="Basic and acidic residues" evidence="3">
    <location>
        <begin position="62"/>
        <end position="74"/>
    </location>
</feature>
<organism evidence="5 6">
    <name type="scientific">Ajellomyces dermatitidis (strain ER-3 / ATCC MYA-2586)</name>
    <name type="common">Blastomyces dermatitidis</name>
    <dbReference type="NCBI Taxonomy" id="559297"/>
    <lineage>
        <taxon>Eukaryota</taxon>
        <taxon>Fungi</taxon>
        <taxon>Dikarya</taxon>
        <taxon>Ascomycota</taxon>
        <taxon>Pezizomycotina</taxon>
        <taxon>Eurotiomycetes</taxon>
        <taxon>Eurotiomycetidae</taxon>
        <taxon>Onygenales</taxon>
        <taxon>Ajellomycetaceae</taxon>
        <taxon>Blastomyces</taxon>
    </lineage>
</organism>
<dbReference type="GeneID" id="69022859"/>
<evidence type="ECO:0000256" key="3">
    <source>
        <dbReference type="SAM" id="MobiDB-lite"/>
    </source>
</evidence>
<feature type="compositionally biased region" description="Polar residues" evidence="3">
    <location>
        <begin position="1"/>
        <end position="23"/>
    </location>
</feature>
<feature type="transmembrane region" description="Helical" evidence="4">
    <location>
        <begin position="94"/>
        <end position="114"/>
    </location>
</feature>
<evidence type="ECO:0000256" key="1">
    <source>
        <dbReference type="ARBA" id="ARBA00004477"/>
    </source>
</evidence>
<accession>A0ABP2EJE7</accession>
<keyword evidence="4" id="KW-1133">Transmembrane helix</keyword>
<feature type="compositionally biased region" description="Low complexity" evidence="3">
    <location>
        <begin position="81"/>
        <end position="91"/>
    </location>
</feature>
<keyword evidence="2" id="KW-0256">Endoplasmic reticulum</keyword>
<reference evidence="6" key="1">
    <citation type="journal article" date="2015" name="PLoS Genet.">
        <title>The dynamic genome and transcriptome of the human fungal pathogen Blastomyces and close relative Emmonsia.</title>
        <authorList>
            <person name="Munoz J.F."/>
            <person name="Gauthier G.M."/>
            <person name="Desjardins C.A."/>
            <person name="Gallo J.E."/>
            <person name="Holder J."/>
            <person name="Sullivan T.D."/>
            <person name="Marty A.J."/>
            <person name="Carmen J.C."/>
            <person name="Chen Z."/>
            <person name="Ding L."/>
            <person name="Gujja S."/>
            <person name="Magrini V."/>
            <person name="Misas E."/>
            <person name="Mitreva M."/>
            <person name="Priest M."/>
            <person name="Saif S."/>
            <person name="Whiston E.A."/>
            <person name="Young S."/>
            <person name="Zeng Q."/>
            <person name="Goldman W.E."/>
            <person name="Mardis E.R."/>
            <person name="Taylor J.W."/>
            <person name="McEwen J.G."/>
            <person name="Clay O.K."/>
            <person name="Klein B.S."/>
            <person name="Cuomo C.A."/>
        </authorList>
    </citation>
    <scope>NUCLEOTIDE SEQUENCE [LARGE SCALE GENOMIC DNA]</scope>
    <source>
        <strain evidence="6">ER-3 / ATCC MYA-2586</strain>
    </source>
</reference>
<feature type="transmembrane region" description="Helical" evidence="4">
    <location>
        <begin position="206"/>
        <end position="224"/>
    </location>
</feature>
<evidence type="ECO:0008006" key="7">
    <source>
        <dbReference type="Google" id="ProtNLM"/>
    </source>
</evidence>
<evidence type="ECO:0000256" key="2">
    <source>
        <dbReference type="ARBA" id="ARBA00022824"/>
    </source>
</evidence>
<feature type="transmembrane region" description="Helical" evidence="4">
    <location>
        <begin position="146"/>
        <end position="168"/>
    </location>
</feature>
<feature type="transmembrane region" description="Helical" evidence="4">
    <location>
        <begin position="180"/>
        <end position="200"/>
    </location>
</feature>